<dbReference type="OrthoDB" id="376638at2759"/>
<dbReference type="AlphaFoldDB" id="A0A081IBE7"/>
<dbReference type="VEuPathDB" id="PlasmoDB:PVVCY_0401620"/>
<dbReference type="EMBL" id="KL446953">
    <property type="protein sequence ID" value="KEG01005.1"/>
    <property type="molecule type" value="Genomic_DNA"/>
</dbReference>
<sequence>MKISVYFFPLFLILLINKATSKIAGNNLVPGVNKLYCLNELKDKCVTNGYPKGIKWYRGVDKNCERNKYLLFNISNENTKSILTFKNSIRHIKDKIKYMFKSNQTVLDKLKNLNKKKNIWFIEGYAKNVFNPDSLFNVIGLEEVEEIDMKSCDIIKKIDFNKLLNKKYDYKNQDDIKNNYRVVSIQKVKRFALLYKKCCNNSHEYNSICDNKGNYMDEAITKCTCTRDMKKNYIICVYTYVVFSIHDIKENKYYMVINSLNNNDEGTFYELKELNTENVQPAIKSYTYNKGTVNSSNVISLTKKKYILKDVTNNVEQNNKKKYLLRFNIFNTYFKSLLNLLNNFEAILRKIFFIGKELQPEIFILYDNKNIFLKQKSYLEYIKLFFLKTNEYADLYQNIFKNNKWYKLYIQKCAQRQSTYILRCTAINEKKFRNLLKYLKNENNNNSYNYHNNYCNDGRIFFSYCKILFEKYDEECFKEKQKTKSITNSDENYNHKSVYINIDTNNNLRNKELLILKKQKDTFLFSMAKYLINNVISSIHI</sequence>
<feature type="signal peptide" evidence="1">
    <location>
        <begin position="1"/>
        <end position="21"/>
    </location>
</feature>
<reference evidence="3 5" key="2">
    <citation type="submission" date="2019-01" db="EMBL/GenBank/DDBJ databases">
        <authorList>
            <person name="Ramaprasad A."/>
        </authorList>
    </citation>
    <scope>NUCLEOTIDE SEQUENCE [LARGE SCALE GENOMIC DNA]</scope>
</reference>
<evidence type="ECO:0000313" key="4">
    <source>
        <dbReference type="Proteomes" id="UP000030681"/>
    </source>
</evidence>
<keyword evidence="1" id="KW-0732">Signal</keyword>
<dbReference type="KEGG" id="pvv:PVVCY_0401620"/>
<evidence type="ECO:0000313" key="3">
    <source>
        <dbReference type="EMBL" id="VEV55064.1"/>
    </source>
</evidence>
<protein>
    <submittedName>
        <fullName evidence="2">Uncharacterized protein</fullName>
    </submittedName>
</protein>
<evidence type="ECO:0000313" key="2">
    <source>
        <dbReference type="EMBL" id="KEG01005.1"/>
    </source>
</evidence>
<dbReference type="GeneID" id="19962244"/>
<accession>A0A081IBE7</accession>
<organism evidence="2 4">
    <name type="scientific">Plasmodium vinckei vinckei</name>
    <dbReference type="NCBI Taxonomy" id="54757"/>
    <lineage>
        <taxon>Eukaryota</taxon>
        <taxon>Sar</taxon>
        <taxon>Alveolata</taxon>
        <taxon>Apicomplexa</taxon>
        <taxon>Aconoidasida</taxon>
        <taxon>Haemosporida</taxon>
        <taxon>Plasmodiidae</taxon>
        <taxon>Plasmodium</taxon>
        <taxon>Plasmodium (Vinckeia)</taxon>
    </lineage>
</organism>
<proteinExistence type="predicted"/>
<dbReference type="Proteomes" id="UP000290582">
    <property type="component" value="Chromosome PVVCY_04"/>
</dbReference>
<feature type="chain" id="PRO_5036290558" evidence="1">
    <location>
        <begin position="22"/>
        <end position="541"/>
    </location>
</feature>
<evidence type="ECO:0000256" key="1">
    <source>
        <dbReference type="SAM" id="SignalP"/>
    </source>
</evidence>
<gene>
    <name evidence="3" type="ORF">PVVCY_0401620</name>
    <name evidence="2" type="ORF">YYE_04038</name>
</gene>
<dbReference type="RefSeq" id="XP_008625903.1">
    <property type="nucleotide sequence ID" value="XM_008627681.1"/>
</dbReference>
<name>A0A081IBE7_PLAVN</name>
<reference evidence="2 4" key="1">
    <citation type="submission" date="2013-02" db="EMBL/GenBank/DDBJ databases">
        <title>The Genome Sequence of Plasmodium vinckei vinckei.</title>
        <authorList>
            <consortium name="The Broad Institute Genome Sequencing Platform"/>
            <consortium name="The Broad Institute Genome Sequencing Center for Infectious Disease"/>
            <person name="Neafsey D."/>
            <person name="Cheeseman I."/>
            <person name="Volkman S."/>
            <person name="Adams J."/>
            <person name="Walker B."/>
            <person name="Young S.K."/>
            <person name="Zeng Q."/>
            <person name="Gargeya S."/>
            <person name="Fitzgerald M."/>
            <person name="Haas B."/>
            <person name="Abouelleil A."/>
            <person name="Alvarado L."/>
            <person name="Arachchi H.M."/>
            <person name="Berlin A.M."/>
            <person name="Chapman S.B."/>
            <person name="Dewar J."/>
            <person name="Goldberg J."/>
            <person name="Griggs A."/>
            <person name="Gujja S."/>
            <person name="Hansen M."/>
            <person name="Howarth C."/>
            <person name="Imamovic A."/>
            <person name="Larimer J."/>
            <person name="McCowan C."/>
            <person name="Murphy C."/>
            <person name="Neiman D."/>
            <person name="Pearson M."/>
            <person name="Priest M."/>
            <person name="Roberts A."/>
            <person name="Saif S."/>
            <person name="Shea T."/>
            <person name="Sisk P."/>
            <person name="Sykes S."/>
            <person name="Wortman J."/>
            <person name="Nusbaum C."/>
            <person name="Birren B."/>
        </authorList>
    </citation>
    <scope>NUCLEOTIDE SEQUENCE [LARGE SCALE GENOMIC DNA]</scope>
    <source>
        <strain evidence="2">Vinckei</strain>
        <strain evidence="4">vinckei</strain>
    </source>
</reference>
<dbReference type="EMBL" id="LR215060">
    <property type="protein sequence ID" value="VEV55064.1"/>
    <property type="molecule type" value="Genomic_DNA"/>
</dbReference>
<dbReference type="Proteomes" id="UP000030681">
    <property type="component" value="Unassembled WGS sequence"/>
</dbReference>
<evidence type="ECO:0000313" key="5">
    <source>
        <dbReference type="Proteomes" id="UP000290582"/>
    </source>
</evidence>